<gene>
    <name evidence="2" type="ORF">EXU30_12495</name>
</gene>
<dbReference type="Proteomes" id="UP000291106">
    <property type="component" value="Chromosome"/>
</dbReference>
<evidence type="ECO:0000256" key="1">
    <source>
        <dbReference type="SAM" id="Phobius"/>
    </source>
</evidence>
<evidence type="ECO:0000313" key="3">
    <source>
        <dbReference type="Proteomes" id="UP000291106"/>
    </source>
</evidence>
<keyword evidence="3" id="KW-1185">Reference proteome</keyword>
<dbReference type="EMBL" id="CP036200">
    <property type="protein sequence ID" value="QBF83424.1"/>
    <property type="molecule type" value="Genomic_DNA"/>
</dbReference>
<accession>A0A411PIW2</accession>
<name>A0A411PIW2_9GAMM</name>
<dbReference type="Pfam" id="PF07963">
    <property type="entry name" value="N_methyl"/>
    <property type="match status" value="1"/>
</dbReference>
<dbReference type="Gene3D" id="3.30.700.10">
    <property type="entry name" value="Glycoprotein, Type 4 Pilin"/>
    <property type="match status" value="1"/>
</dbReference>
<dbReference type="KEGG" id="smai:EXU30_12495"/>
<dbReference type="AlphaFoldDB" id="A0A411PIW2"/>
<protein>
    <submittedName>
        <fullName evidence="2">Prepilin-type N-terminal cleavage/methylation domain-containing protein</fullName>
    </submittedName>
</protein>
<keyword evidence="1" id="KW-0472">Membrane</keyword>
<evidence type="ECO:0000313" key="2">
    <source>
        <dbReference type="EMBL" id="QBF83424.1"/>
    </source>
</evidence>
<organism evidence="2 3">
    <name type="scientific">Shewanella maritima</name>
    <dbReference type="NCBI Taxonomy" id="2520507"/>
    <lineage>
        <taxon>Bacteria</taxon>
        <taxon>Pseudomonadati</taxon>
        <taxon>Pseudomonadota</taxon>
        <taxon>Gammaproteobacteria</taxon>
        <taxon>Alteromonadales</taxon>
        <taxon>Shewanellaceae</taxon>
        <taxon>Shewanella</taxon>
    </lineage>
</organism>
<sequence>MAFTRTSKTAAGFTLIELVVVIIVLAILAVVAASKFINLSSDANKSAIEGVQGRLKAQKT</sequence>
<keyword evidence="1" id="KW-1133">Transmembrane helix</keyword>
<proteinExistence type="predicted"/>
<dbReference type="SUPFAM" id="SSF54523">
    <property type="entry name" value="Pili subunits"/>
    <property type="match status" value="1"/>
</dbReference>
<dbReference type="InterPro" id="IPR045584">
    <property type="entry name" value="Pilin-like"/>
</dbReference>
<reference evidence="2 3" key="1">
    <citation type="submission" date="2019-02" db="EMBL/GenBank/DDBJ databases">
        <title>Shewanella sp. D4-2 isolated from Dokdo Island.</title>
        <authorList>
            <person name="Baek K."/>
        </authorList>
    </citation>
    <scope>NUCLEOTIDE SEQUENCE [LARGE SCALE GENOMIC DNA]</scope>
    <source>
        <strain evidence="2 3">D4-2</strain>
    </source>
</reference>
<dbReference type="InterPro" id="IPR012902">
    <property type="entry name" value="N_methyl_site"/>
</dbReference>
<dbReference type="PROSITE" id="PS00409">
    <property type="entry name" value="PROKAR_NTER_METHYL"/>
    <property type="match status" value="1"/>
</dbReference>
<feature type="transmembrane region" description="Helical" evidence="1">
    <location>
        <begin position="12"/>
        <end position="33"/>
    </location>
</feature>
<dbReference type="RefSeq" id="WP_130600525.1">
    <property type="nucleotide sequence ID" value="NZ_CP036200.1"/>
</dbReference>
<keyword evidence="1" id="KW-0812">Transmembrane</keyword>
<dbReference type="NCBIfam" id="TIGR02532">
    <property type="entry name" value="IV_pilin_GFxxxE"/>
    <property type="match status" value="1"/>
</dbReference>